<dbReference type="Pfam" id="PF11655">
    <property type="entry name" value="DUF2589"/>
    <property type="match status" value="1"/>
</dbReference>
<dbReference type="EMBL" id="UGJF01000001">
    <property type="protein sequence ID" value="STQ87355.1"/>
    <property type="molecule type" value="Genomic_DNA"/>
</dbReference>
<sequence>MNVEVPLLSIVKIPSLVINTVNITFDMEVKTAKESKETDSKSGSLDTEESLGFACFKAKASVKGSISSHRENTRKTDTSAKYHIELVAKDDGMSEGLSRVLDIIYNSIQPKEDKGGNTSSDTK</sequence>
<protein>
    <submittedName>
        <fullName evidence="1">Protein of uncharacterized function (DUF2589)</fullName>
    </submittedName>
</protein>
<evidence type="ECO:0000313" key="1">
    <source>
        <dbReference type="EMBL" id="STQ87355.1"/>
    </source>
</evidence>
<accession>A0A377PXJ5</accession>
<dbReference type="InterPro" id="IPR024510">
    <property type="entry name" value="DUF2589"/>
</dbReference>
<organism evidence="1 2">
    <name type="scientific">Helicobacter pullorum</name>
    <dbReference type="NCBI Taxonomy" id="35818"/>
    <lineage>
        <taxon>Bacteria</taxon>
        <taxon>Pseudomonadati</taxon>
        <taxon>Campylobacterota</taxon>
        <taxon>Epsilonproteobacteria</taxon>
        <taxon>Campylobacterales</taxon>
        <taxon>Helicobacteraceae</taxon>
        <taxon>Helicobacter</taxon>
    </lineage>
</organism>
<dbReference type="RefSeq" id="WP_280523569.1">
    <property type="nucleotide sequence ID" value="NZ_UGJF01000001.1"/>
</dbReference>
<reference evidence="1 2" key="1">
    <citation type="submission" date="2018-06" db="EMBL/GenBank/DDBJ databases">
        <authorList>
            <consortium name="Pathogen Informatics"/>
            <person name="Doyle S."/>
        </authorList>
    </citation>
    <scope>NUCLEOTIDE SEQUENCE [LARGE SCALE GENOMIC DNA]</scope>
    <source>
        <strain evidence="1 2">NCTC13156</strain>
    </source>
</reference>
<name>A0A377PXJ5_9HELI</name>
<evidence type="ECO:0000313" key="2">
    <source>
        <dbReference type="Proteomes" id="UP000255269"/>
    </source>
</evidence>
<dbReference type="Proteomes" id="UP000255269">
    <property type="component" value="Unassembled WGS sequence"/>
</dbReference>
<gene>
    <name evidence="1" type="ORF">NCTC13156_00167</name>
</gene>
<dbReference type="AlphaFoldDB" id="A0A377PXJ5"/>
<proteinExistence type="predicted"/>